<sequence>MTTPTSAGAGPAEGPAPTEGLAAEIAAGERTDTGAHRALARLRARLDRRPWLRLTYKVVVTVVGVTVVLAGVAMLVLPGPGWLAIFLGLGILGSEFAVIQRFNHRLKRLVLRYWHAFRERRARRAAARRGAPAA</sequence>
<feature type="transmembrane region" description="Helical" evidence="1">
    <location>
        <begin position="54"/>
        <end position="76"/>
    </location>
</feature>
<evidence type="ECO:0000313" key="3">
    <source>
        <dbReference type="Proteomes" id="UP000308121"/>
    </source>
</evidence>
<dbReference type="OrthoDB" id="3295542at2"/>
<name>A0A7Z8K3L8_9CELL</name>
<comment type="caution">
    <text evidence="2">The sequence shown here is derived from an EMBL/GenBank/DDBJ whole genome shotgun (WGS) entry which is preliminary data.</text>
</comment>
<keyword evidence="1" id="KW-0472">Membrane</keyword>
<evidence type="ECO:0000256" key="1">
    <source>
        <dbReference type="SAM" id="Phobius"/>
    </source>
</evidence>
<dbReference type="Pfam" id="PF09656">
    <property type="entry name" value="PGPGW"/>
    <property type="match status" value="1"/>
</dbReference>
<protein>
    <submittedName>
        <fullName evidence="2">TIGR02611 family protein</fullName>
    </submittedName>
</protein>
<organism evidence="2 3">
    <name type="scientific">Cellulomonas hominis</name>
    <dbReference type="NCBI Taxonomy" id="156981"/>
    <lineage>
        <taxon>Bacteria</taxon>
        <taxon>Bacillati</taxon>
        <taxon>Actinomycetota</taxon>
        <taxon>Actinomycetes</taxon>
        <taxon>Micrococcales</taxon>
        <taxon>Cellulomonadaceae</taxon>
        <taxon>Cellulomonas</taxon>
    </lineage>
</organism>
<proteinExistence type="predicted"/>
<dbReference type="AlphaFoldDB" id="A0A7Z8K3L8"/>
<dbReference type="RefSeq" id="WP_154727931.1">
    <property type="nucleotide sequence ID" value="NZ_SZYE01000004.1"/>
</dbReference>
<gene>
    <name evidence="2" type="ORF">FA014_01450</name>
</gene>
<feature type="transmembrane region" description="Helical" evidence="1">
    <location>
        <begin position="82"/>
        <end position="99"/>
    </location>
</feature>
<dbReference type="Proteomes" id="UP000308121">
    <property type="component" value="Unassembled WGS sequence"/>
</dbReference>
<reference evidence="2 3" key="1">
    <citation type="submission" date="2019-05" db="EMBL/GenBank/DDBJ databases">
        <title>Genome sequence of Cellulomonas hominis strain CS1.</title>
        <authorList>
            <person name="Belmont J."/>
            <person name="Maclea K.S."/>
        </authorList>
    </citation>
    <scope>NUCLEOTIDE SEQUENCE [LARGE SCALE GENOMIC DNA]</scope>
    <source>
        <strain evidence="2 3">CS1</strain>
    </source>
</reference>
<evidence type="ECO:0000313" key="2">
    <source>
        <dbReference type="EMBL" id="TKR27278.1"/>
    </source>
</evidence>
<dbReference type="InterPro" id="IPR019099">
    <property type="entry name" value="Uncharacterised_PGPGW_TM"/>
</dbReference>
<keyword evidence="1" id="KW-0812">Transmembrane</keyword>
<keyword evidence="1" id="KW-1133">Transmembrane helix</keyword>
<dbReference type="EMBL" id="SZYE01000004">
    <property type="protein sequence ID" value="TKR27278.1"/>
    <property type="molecule type" value="Genomic_DNA"/>
</dbReference>
<accession>A0A7Z8K3L8</accession>